<dbReference type="Proteomes" id="UP001164250">
    <property type="component" value="Chromosome 15"/>
</dbReference>
<reference evidence="2" key="1">
    <citation type="journal article" date="2023" name="G3 (Bethesda)">
        <title>Genome assembly and association tests identify interacting loci associated with vigor, precocity, and sex in interspecific pistachio rootstocks.</title>
        <authorList>
            <person name="Palmer W."/>
            <person name="Jacygrad E."/>
            <person name="Sagayaradj S."/>
            <person name="Cavanaugh K."/>
            <person name="Han R."/>
            <person name="Bertier L."/>
            <person name="Beede B."/>
            <person name="Kafkas S."/>
            <person name="Golino D."/>
            <person name="Preece J."/>
            <person name="Michelmore R."/>
        </authorList>
    </citation>
    <scope>NUCLEOTIDE SEQUENCE [LARGE SCALE GENOMIC DNA]</scope>
</reference>
<evidence type="ECO:0000313" key="1">
    <source>
        <dbReference type="EMBL" id="KAJ0075823.1"/>
    </source>
</evidence>
<sequence length="92" mass="9478">MLTVGLLSGSVLTVASLGVVGARAQALDGVRSRLTGGSAASAQASRWSLLTPHGGLRLSDSEIIHGGLRLDLTEARQIEAWREDSVHGGTMA</sequence>
<gene>
    <name evidence="1" type="ORF">Patl1_34225</name>
</gene>
<dbReference type="EMBL" id="CM047910">
    <property type="protein sequence ID" value="KAJ0075823.1"/>
    <property type="molecule type" value="Genomic_DNA"/>
</dbReference>
<accession>A0ACC0ZV44</accession>
<proteinExistence type="predicted"/>
<protein>
    <submittedName>
        <fullName evidence="1">Uncharacterized protein</fullName>
    </submittedName>
</protein>
<name>A0ACC0ZV44_9ROSI</name>
<evidence type="ECO:0000313" key="2">
    <source>
        <dbReference type="Proteomes" id="UP001164250"/>
    </source>
</evidence>
<organism evidence="1 2">
    <name type="scientific">Pistacia atlantica</name>
    <dbReference type="NCBI Taxonomy" id="434234"/>
    <lineage>
        <taxon>Eukaryota</taxon>
        <taxon>Viridiplantae</taxon>
        <taxon>Streptophyta</taxon>
        <taxon>Embryophyta</taxon>
        <taxon>Tracheophyta</taxon>
        <taxon>Spermatophyta</taxon>
        <taxon>Magnoliopsida</taxon>
        <taxon>eudicotyledons</taxon>
        <taxon>Gunneridae</taxon>
        <taxon>Pentapetalae</taxon>
        <taxon>rosids</taxon>
        <taxon>malvids</taxon>
        <taxon>Sapindales</taxon>
        <taxon>Anacardiaceae</taxon>
        <taxon>Pistacia</taxon>
    </lineage>
</organism>
<comment type="caution">
    <text evidence="1">The sequence shown here is derived from an EMBL/GenBank/DDBJ whole genome shotgun (WGS) entry which is preliminary data.</text>
</comment>
<keyword evidence="2" id="KW-1185">Reference proteome</keyword>